<dbReference type="EMBL" id="GG692431">
    <property type="protein sequence ID" value="EER38404.1"/>
    <property type="molecule type" value="Genomic_DNA"/>
</dbReference>
<evidence type="ECO:0000313" key="3">
    <source>
        <dbReference type="Proteomes" id="UP000002624"/>
    </source>
</evidence>
<evidence type="ECO:0000256" key="1">
    <source>
        <dbReference type="SAM" id="MobiDB-lite"/>
    </source>
</evidence>
<dbReference type="OMA" id="TAGWPRE"/>
<proteinExistence type="predicted"/>
<dbReference type="VEuPathDB" id="FungiDB:HCDG_07273"/>
<gene>
    <name evidence="2" type="ORF">HCDG_07273</name>
</gene>
<dbReference type="HOGENOM" id="CLU_2096188_0_0_1"/>
<name>C6HMF7_AJECH</name>
<protein>
    <submittedName>
        <fullName evidence="2">Uncharacterized protein</fullName>
    </submittedName>
</protein>
<dbReference type="OrthoDB" id="10525308at2759"/>
<dbReference type="AlphaFoldDB" id="C6HMF7"/>
<sequence length="116" mass="12835">MPAFFVAIRDILTVTANPLNLFDVELERISASEIAPLTSQTEGSCSGASVDLLEGQDLLDIGKKHVKRWDLGALSVLRGPNCNLCPSSQKYSWTEHSASRFRTAGWPREGEKQHEH</sequence>
<dbReference type="Proteomes" id="UP000002624">
    <property type="component" value="Unassembled WGS sequence"/>
</dbReference>
<evidence type="ECO:0000313" key="2">
    <source>
        <dbReference type="EMBL" id="EER38404.1"/>
    </source>
</evidence>
<organism evidence="2 3">
    <name type="scientific">Ajellomyces capsulatus (strain H143)</name>
    <name type="common">Darling's disease fungus</name>
    <name type="synonym">Histoplasma capsulatum</name>
    <dbReference type="NCBI Taxonomy" id="544712"/>
    <lineage>
        <taxon>Eukaryota</taxon>
        <taxon>Fungi</taxon>
        <taxon>Dikarya</taxon>
        <taxon>Ascomycota</taxon>
        <taxon>Pezizomycotina</taxon>
        <taxon>Eurotiomycetes</taxon>
        <taxon>Eurotiomycetidae</taxon>
        <taxon>Onygenales</taxon>
        <taxon>Ajellomycetaceae</taxon>
        <taxon>Histoplasma</taxon>
    </lineage>
</organism>
<accession>C6HMF7</accession>
<feature type="region of interest" description="Disordered" evidence="1">
    <location>
        <begin position="94"/>
        <end position="116"/>
    </location>
</feature>
<reference evidence="3" key="1">
    <citation type="submission" date="2009-05" db="EMBL/GenBank/DDBJ databases">
        <title>The genome sequence of Ajellomyces capsulatus strain H143.</title>
        <authorList>
            <person name="Champion M."/>
            <person name="Cuomo C.A."/>
            <person name="Ma L.-J."/>
            <person name="Henn M.R."/>
            <person name="Sil A."/>
            <person name="Goldman B."/>
            <person name="Young S.K."/>
            <person name="Kodira C.D."/>
            <person name="Zeng Q."/>
            <person name="Koehrsen M."/>
            <person name="Alvarado L."/>
            <person name="Berlin A.M."/>
            <person name="Borenstein D."/>
            <person name="Chen Z."/>
            <person name="Engels R."/>
            <person name="Freedman E."/>
            <person name="Gellesch M."/>
            <person name="Goldberg J."/>
            <person name="Griggs A."/>
            <person name="Gujja S."/>
            <person name="Heiman D.I."/>
            <person name="Hepburn T.A."/>
            <person name="Howarth C."/>
            <person name="Jen D."/>
            <person name="Larson L."/>
            <person name="Lewis B."/>
            <person name="Mehta T."/>
            <person name="Park D."/>
            <person name="Pearson M."/>
            <person name="Roberts A."/>
            <person name="Saif S."/>
            <person name="Shea T.D."/>
            <person name="Shenoy N."/>
            <person name="Sisk P."/>
            <person name="Stolte C."/>
            <person name="Sykes S."/>
            <person name="Walk T."/>
            <person name="White J."/>
            <person name="Yandava C."/>
            <person name="Klein B."/>
            <person name="McEwen J.G."/>
            <person name="Puccia R."/>
            <person name="Goldman G.H."/>
            <person name="Felipe M.S."/>
            <person name="Nino-Vega G."/>
            <person name="San-Blas G."/>
            <person name="Taylor J.W."/>
            <person name="Mendoza L."/>
            <person name="Galagan J.E."/>
            <person name="Nusbaum C."/>
            <person name="Birren B.W."/>
        </authorList>
    </citation>
    <scope>NUCLEOTIDE SEQUENCE [LARGE SCALE GENOMIC DNA]</scope>
    <source>
        <strain evidence="3">H143</strain>
    </source>
</reference>